<accession>A0A926FI00</accession>
<evidence type="ECO:0000256" key="1">
    <source>
        <dbReference type="SAM" id="MobiDB-lite"/>
    </source>
</evidence>
<gene>
    <name evidence="3" type="ORF">H2136_19640</name>
</gene>
<evidence type="ECO:0000313" key="3">
    <source>
        <dbReference type="EMBL" id="MBC8674246.1"/>
    </source>
</evidence>
<comment type="caution">
    <text evidence="3">The sequence shown here is derived from an EMBL/GenBank/DDBJ whole genome shotgun (WGS) entry which is preliminary data.</text>
</comment>
<reference evidence="3" key="1">
    <citation type="submission" date="2020-07" db="EMBL/GenBank/DDBJ databases">
        <title>Carbapenem Resistant Aeromonas hydrophila Carrying blacphA7 Isolated from Two Solid Organ Transplant Patients.</title>
        <authorList>
            <person name="Hilt E."/>
            <person name="Fitzwater S.P."/>
            <person name="Ward K."/>
            <person name="De St Maurice A."/>
            <person name="Chandrasekaran S."/>
            <person name="Garner O.B."/>
            <person name="Yang S."/>
        </authorList>
    </citation>
    <scope>NUCLEOTIDE SEQUENCE</scope>
    <source>
        <strain evidence="3">B-1</strain>
    </source>
</reference>
<dbReference type="CDD" id="cd00093">
    <property type="entry name" value="HTH_XRE"/>
    <property type="match status" value="1"/>
</dbReference>
<evidence type="ECO:0000259" key="2">
    <source>
        <dbReference type="PROSITE" id="PS50943"/>
    </source>
</evidence>
<dbReference type="AlphaFoldDB" id="A0A926FI00"/>
<sequence length="137" mass="15580">MDNLNLTAEELKDFRRVLGWSQQQMADELAVARNTINRMEKGHMAIETRTALAVRYLAWHYNKIEKVTTNKPQPGHANAGSPRTRRCRETSRPASVPSRANPFMFSSGLGCLYARHFRSQGLSRIERALLQNGSIRP</sequence>
<dbReference type="InterPro" id="IPR010982">
    <property type="entry name" value="Lambda_DNA-bd_dom_sf"/>
</dbReference>
<dbReference type="SUPFAM" id="SSF47413">
    <property type="entry name" value="lambda repressor-like DNA-binding domains"/>
    <property type="match status" value="1"/>
</dbReference>
<dbReference type="GO" id="GO:0003677">
    <property type="term" value="F:DNA binding"/>
    <property type="evidence" value="ECO:0007669"/>
    <property type="project" value="InterPro"/>
</dbReference>
<dbReference type="Gene3D" id="1.10.260.40">
    <property type="entry name" value="lambda repressor-like DNA-binding domains"/>
    <property type="match status" value="1"/>
</dbReference>
<dbReference type="EMBL" id="JACLAN010000013">
    <property type="protein sequence ID" value="MBC8674246.1"/>
    <property type="molecule type" value="Genomic_DNA"/>
</dbReference>
<feature type="domain" description="HTH cro/C1-type" evidence="2">
    <location>
        <begin position="11"/>
        <end position="42"/>
    </location>
</feature>
<protein>
    <submittedName>
        <fullName evidence="3">Helix-turn-helix transcriptional regulator</fullName>
    </submittedName>
</protein>
<dbReference type="InterPro" id="IPR001387">
    <property type="entry name" value="Cro/C1-type_HTH"/>
</dbReference>
<dbReference type="Pfam" id="PF01381">
    <property type="entry name" value="HTH_3"/>
    <property type="match status" value="1"/>
</dbReference>
<proteinExistence type="predicted"/>
<name>A0A926FI00_AERHY</name>
<feature type="region of interest" description="Disordered" evidence="1">
    <location>
        <begin position="68"/>
        <end position="99"/>
    </location>
</feature>
<dbReference type="PROSITE" id="PS50943">
    <property type="entry name" value="HTH_CROC1"/>
    <property type="match status" value="1"/>
</dbReference>
<organism evidence="3">
    <name type="scientific">Aeromonas hydrophila</name>
    <dbReference type="NCBI Taxonomy" id="644"/>
    <lineage>
        <taxon>Bacteria</taxon>
        <taxon>Pseudomonadati</taxon>
        <taxon>Pseudomonadota</taxon>
        <taxon>Gammaproteobacteria</taxon>
        <taxon>Aeromonadales</taxon>
        <taxon>Aeromonadaceae</taxon>
        <taxon>Aeromonas</taxon>
    </lineage>
</organism>